<evidence type="ECO:0000313" key="2">
    <source>
        <dbReference type="Proteomes" id="UP000001075"/>
    </source>
</evidence>
<gene>
    <name evidence="1" type="ORF">I79_000759</name>
</gene>
<reference evidence="2" key="1">
    <citation type="journal article" date="2011" name="Nat. Biotechnol.">
        <title>The genomic sequence of the Chinese hamster ovary (CHO)-K1 cell line.</title>
        <authorList>
            <person name="Xu X."/>
            <person name="Nagarajan H."/>
            <person name="Lewis N.E."/>
            <person name="Pan S."/>
            <person name="Cai Z."/>
            <person name="Liu X."/>
            <person name="Chen W."/>
            <person name="Xie M."/>
            <person name="Wang W."/>
            <person name="Hammond S."/>
            <person name="Andersen M.R."/>
            <person name="Neff N."/>
            <person name="Passarelli B."/>
            <person name="Koh W."/>
            <person name="Fan H.C."/>
            <person name="Wang J."/>
            <person name="Gui Y."/>
            <person name="Lee K.H."/>
            <person name="Betenbaugh M.J."/>
            <person name="Quake S.R."/>
            <person name="Famili I."/>
            <person name="Palsson B.O."/>
            <person name="Wang J."/>
        </authorList>
    </citation>
    <scope>NUCLEOTIDE SEQUENCE [LARGE SCALE GENOMIC DNA]</scope>
    <source>
        <strain evidence="2">CHO K1 cell line</strain>
    </source>
</reference>
<evidence type="ECO:0000313" key="1">
    <source>
        <dbReference type="EMBL" id="EGW00491.1"/>
    </source>
</evidence>
<organism evidence="1 2">
    <name type="scientific">Cricetulus griseus</name>
    <name type="common">Chinese hamster</name>
    <name type="synonym">Cricetulus barabensis griseus</name>
    <dbReference type="NCBI Taxonomy" id="10029"/>
    <lineage>
        <taxon>Eukaryota</taxon>
        <taxon>Metazoa</taxon>
        <taxon>Chordata</taxon>
        <taxon>Craniata</taxon>
        <taxon>Vertebrata</taxon>
        <taxon>Euteleostomi</taxon>
        <taxon>Mammalia</taxon>
        <taxon>Eutheria</taxon>
        <taxon>Euarchontoglires</taxon>
        <taxon>Glires</taxon>
        <taxon>Rodentia</taxon>
        <taxon>Myomorpha</taxon>
        <taxon>Muroidea</taxon>
        <taxon>Cricetidae</taxon>
        <taxon>Cricetinae</taxon>
        <taxon>Cricetulus</taxon>
    </lineage>
</organism>
<proteinExistence type="predicted"/>
<dbReference type="Proteomes" id="UP000001075">
    <property type="component" value="Unassembled WGS sequence"/>
</dbReference>
<sequence length="66" mass="7193">MVIHHGGITTQEEMNGEVLGRSNCNSVITGHPLEFPMEVSLENGTCEALRTNTENDLSLTPVPHCM</sequence>
<protein>
    <submittedName>
        <fullName evidence="1">Uncharacterized protein</fullName>
    </submittedName>
</protein>
<dbReference type="AlphaFoldDB" id="G3GSY7"/>
<dbReference type="EMBL" id="JH000015">
    <property type="protein sequence ID" value="EGW00491.1"/>
    <property type="molecule type" value="Genomic_DNA"/>
</dbReference>
<dbReference type="InParanoid" id="G3GSY7"/>
<name>G3GSY7_CRIGR</name>
<accession>G3GSY7</accession>